<evidence type="ECO:0000259" key="4">
    <source>
        <dbReference type="PROSITE" id="PS50975"/>
    </source>
</evidence>
<keyword evidence="2" id="KW-0436">Ligase</keyword>
<dbReference type="Pfam" id="PF02786">
    <property type="entry name" value="CPSase_L_D2"/>
    <property type="match status" value="1"/>
</dbReference>
<dbReference type="EMBL" id="CP100595">
    <property type="protein sequence ID" value="UTJ06122.1"/>
    <property type="molecule type" value="Genomic_DNA"/>
</dbReference>
<dbReference type="InterPro" id="IPR042099">
    <property type="entry name" value="ANL_N_sf"/>
</dbReference>
<dbReference type="Proteomes" id="UP001060012">
    <property type="component" value="Chromosome"/>
</dbReference>
<dbReference type="PROSITE" id="PS50975">
    <property type="entry name" value="ATP_GRASP"/>
    <property type="match status" value="1"/>
</dbReference>
<dbReference type="RefSeq" id="WP_254576302.1">
    <property type="nucleotide sequence ID" value="NZ_CP100595.1"/>
</dbReference>
<feature type="domain" description="ATP-grasp" evidence="4">
    <location>
        <begin position="690"/>
        <end position="944"/>
    </location>
</feature>
<dbReference type="SUPFAM" id="SSF56059">
    <property type="entry name" value="Glutathione synthetase ATP-binding domain-like"/>
    <property type="match status" value="1"/>
</dbReference>
<organism evidence="5 6">
    <name type="scientific">Arcobacter roscoffensis</name>
    <dbReference type="NCBI Taxonomy" id="2961520"/>
    <lineage>
        <taxon>Bacteria</taxon>
        <taxon>Pseudomonadati</taxon>
        <taxon>Campylobacterota</taxon>
        <taxon>Epsilonproteobacteria</taxon>
        <taxon>Campylobacterales</taxon>
        <taxon>Arcobacteraceae</taxon>
        <taxon>Arcobacter</taxon>
    </lineage>
</organism>
<evidence type="ECO:0000256" key="1">
    <source>
        <dbReference type="ARBA" id="ARBA00006432"/>
    </source>
</evidence>
<proteinExistence type="inferred from homology"/>
<reference evidence="5" key="1">
    <citation type="submission" date="2022-07" db="EMBL/GenBank/DDBJ databases">
        <title>Arcobacter roscoffensis sp. nov., a marine bacterium isolated from coastal seawater collected from Roscoff, France.</title>
        <authorList>
            <person name="Pascual J."/>
            <person name="Lepeaux C."/>
            <person name="Methner A."/>
            <person name="Overmann J."/>
        </authorList>
    </citation>
    <scope>NUCLEOTIDE SEQUENCE</scope>
    <source>
        <strain evidence="5">ARW1-2F2</strain>
    </source>
</reference>
<gene>
    <name evidence="5" type="ORF">NJU99_12840</name>
</gene>
<evidence type="ECO:0000256" key="3">
    <source>
        <dbReference type="PROSITE-ProRule" id="PRU00409"/>
    </source>
</evidence>
<accession>A0ABY5E1P3</accession>
<keyword evidence="3" id="KW-0547">Nucleotide-binding</keyword>
<dbReference type="SUPFAM" id="SSF56801">
    <property type="entry name" value="Acetyl-CoA synthetase-like"/>
    <property type="match status" value="1"/>
</dbReference>
<comment type="similarity">
    <text evidence="1">Belongs to the ATP-dependent AMP-binding enzyme family.</text>
</comment>
<keyword evidence="3" id="KW-0067">ATP-binding</keyword>
<dbReference type="Gene3D" id="3.30.300.30">
    <property type="match status" value="1"/>
</dbReference>
<dbReference type="InterPro" id="IPR000873">
    <property type="entry name" value="AMP-dep_synth/lig_dom"/>
</dbReference>
<evidence type="ECO:0000313" key="5">
    <source>
        <dbReference type="EMBL" id="UTJ06122.1"/>
    </source>
</evidence>
<dbReference type="InterPro" id="IPR011761">
    <property type="entry name" value="ATP-grasp"/>
</dbReference>
<name>A0ABY5E1P3_9BACT</name>
<dbReference type="PANTHER" id="PTHR43201">
    <property type="entry name" value="ACYL-COA SYNTHETASE"/>
    <property type="match status" value="1"/>
</dbReference>
<protein>
    <submittedName>
        <fullName evidence="5">AMP-binding protein</fullName>
    </submittedName>
</protein>
<evidence type="ECO:0000256" key="2">
    <source>
        <dbReference type="ARBA" id="ARBA00022598"/>
    </source>
</evidence>
<dbReference type="Gene3D" id="3.30.470.20">
    <property type="entry name" value="ATP-grasp fold, B domain"/>
    <property type="match status" value="2"/>
</dbReference>
<dbReference type="InterPro" id="IPR005479">
    <property type="entry name" value="CPAse_ATP-bd"/>
</dbReference>
<dbReference type="Pfam" id="PF00501">
    <property type="entry name" value="AMP-binding"/>
    <property type="match status" value="1"/>
</dbReference>
<dbReference type="CDD" id="cd04433">
    <property type="entry name" value="AFD_class_I"/>
    <property type="match status" value="1"/>
</dbReference>
<keyword evidence="6" id="KW-1185">Reference proteome</keyword>
<sequence>MPINLVDIIKIQLNKKPNKTAVYYKSNSISYQQLYNDVSKLSFYLDSKGVIKGDIVFHSFNDEYLTILAMLSSAQMGLTFISLPKEFNNKQVEELVEQSNAKYFLTDSTLSTIDELELISIKYEDFINCKKISKDYSVEPSSIWQVIVGSGTTGKPKLFEVSQSLELKRIEISKESTSISESDIVASLIKMNFNSTKIRFLATLFVGGSYFIFEDEVFDFVNHCKKYKINVLHTSVYHIENILAKISDNNKEHLSFLKVLSLGGSSISEDLKKRIKKHLSKNLYITYGTNELGGISSAKPKAVYKTEKTVGSILNNVKVQIVDENNNKLPLNTIGHIRVKSFGMISSYLNDEVNTNKYFNDGWFYPGDIGMINESNELIHHGRSDRMMIVNGINIHPSLIENRLLEHELVNDAFCISLKDENLQDIPICGVEVSSPSKITTAELLNFCSSKLKFSSPYEIVFLSKIPRTDLGKINLNEIKEEIYKKLLRNTKKFTVKLEKIDITSFDLLDRWLRKVFDIETCHLNSENNIYSMCQRAILLIERFCHIVQIPVYDNSELCRIEEDENSYNIQLRLSYIDQIPLEHYINILNNSFKYLYQMLNIELTFENMDFIINRCAEELLKPILNTMPQGSYRVVFFKEVFRKNIPYLHLGSGIYQLGWGSKGKKFDRSSTSSDSAMGQNISANKVISANMLKTANLPAPIHGFANNHEQALSIASQISYPVVIKPIDMERGEGVSVNIYNKEQLFNAFNKAYSLSISKKVIVEKQVRGVCHRVFISNNKLLYAVKRLPIGVYADGVNSIETLIDMENEKESNRFFWEQKYSFFKDDYALSVLEQNGFNLNSIPKKGLFIALREIETTEDGGIDEDVTSIIHKDNIDIAIQAANLFELDVAGVDIITEDISKPWHKTETIINEVNYAPALGAGEISKNSLGKYLDNYISDEGRIPIEIFIGNDDNIYSNAKLKHEEYVKKGYNCYLVTQSITLNERNDEVYFYDNSFISRCNALLLNSKVDALIVIDSQNIFYSEYSPFDKIEKVNFV</sequence>
<evidence type="ECO:0000313" key="6">
    <source>
        <dbReference type="Proteomes" id="UP001060012"/>
    </source>
</evidence>
<dbReference type="PANTHER" id="PTHR43201:SF5">
    <property type="entry name" value="MEDIUM-CHAIN ACYL-COA LIGASE ACSF2, MITOCHONDRIAL"/>
    <property type="match status" value="1"/>
</dbReference>
<dbReference type="InterPro" id="IPR045851">
    <property type="entry name" value="AMP-bd_C_sf"/>
</dbReference>
<dbReference type="Gene3D" id="3.40.50.12780">
    <property type="entry name" value="N-terminal domain of ligase-like"/>
    <property type="match status" value="1"/>
</dbReference>